<sequence>MFFVKEQVRFTEFDHPPIFIVGINAWYGNQIYFRKGKLAFEIRFQEGQTFWSHVCCEISLIHLILVCPNLEWNTARFALFVGEIRDVETYHISGHFWALFERIQCPVCLV</sequence>
<dbReference type="EMBL" id="HBUF01339393">
    <property type="protein sequence ID" value="CAG6700399.1"/>
    <property type="molecule type" value="Transcribed_RNA"/>
</dbReference>
<organism evidence="1">
    <name type="scientific">Cacopsylla melanoneura</name>
    <dbReference type="NCBI Taxonomy" id="428564"/>
    <lineage>
        <taxon>Eukaryota</taxon>
        <taxon>Metazoa</taxon>
        <taxon>Ecdysozoa</taxon>
        <taxon>Arthropoda</taxon>
        <taxon>Hexapoda</taxon>
        <taxon>Insecta</taxon>
        <taxon>Pterygota</taxon>
        <taxon>Neoptera</taxon>
        <taxon>Paraneoptera</taxon>
        <taxon>Hemiptera</taxon>
        <taxon>Sternorrhyncha</taxon>
        <taxon>Psylloidea</taxon>
        <taxon>Psyllidae</taxon>
        <taxon>Psyllinae</taxon>
        <taxon>Cacopsylla</taxon>
    </lineage>
</organism>
<dbReference type="AlphaFoldDB" id="A0A8D8U9G3"/>
<dbReference type="EMBL" id="HBUF01339390">
    <property type="protein sequence ID" value="CAG6700387.1"/>
    <property type="molecule type" value="Transcribed_RNA"/>
</dbReference>
<evidence type="ECO:0000313" key="1">
    <source>
        <dbReference type="EMBL" id="CAG6700387.1"/>
    </source>
</evidence>
<protein>
    <submittedName>
        <fullName evidence="1">Uncharacterized protein</fullName>
    </submittedName>
</protein>
<name>A0A8D8U9G3_9HEMI</name>
<dbReference type="EMBL" id="HBUF01339394">
    <property type="protein sequence ID" value="CAG6700402.1"/>
    <property type="molecule type" value="Transcribed_RNA"/>
</dbReference>
<proteinExistence type="predicted"/>
<reference evidence="1" key="1">
    <citation type="submission" date="2021-05" db="EMBL/GenBank/DDBJ databases">
        <authorList>
            <person name="Alioto T."/>
            <person name="Alioto T."/>
            <person name="Gomez Garrido J."/>
        </authorList>
    </citation>
    <scope>NUCLEOTIDE SEQUENCE</scope>
</reference>
<accession>A0A8D8U9G3</accession>